<accession>A0A8B6CP13</accession>
<feature type="compositionally biased region" description="Polar residues" evidence="1">
    <location>
        <begin position="88"/>
        <end position="97"/>
    </location>
</feature>
<evidence type="ECO:0000313" key="2">
    <source>
        <dbReference type="EMBL" id="VDI08263.1"/>
    </source>
</evidence>
<evidence type="ECO:0000256" key="1">
    <source>
        <dbReference type="SAM" id="MobiDB-lite"/>
    </source>
</evidence>
<dbReference type="Proteomes" id="UP000596742">
    <property type="component" value="Unassembled WGS sequence"/>
</dbReference>
<sequence>MINVSYTQGAYIVEVPGGPTFLLLPESSDDTFDPTGIMMLVTAMALLAAVRGTTTTTLLTTASKTASKTSTVTTTTTTMTSTSTPSTNGVTTQQPTTLEPPVPN</sequence>
<comment type="caution">
    <text evidence="2">The sequence shown here is derived from an EMBL/GenBank/DDBJ whole genome shotgun (WGS) entry which is preliminary data.</text>
</comment>
<evidence type="ECO:0000313" key="3">
    <source>
        <dbReference type="Proteomes" id="UP000596742"/>
    </source>
</evidence>
<protein>
    <submittedName>
        <fullName evidence="2">Uncharacterized protein</fullName>
    </submittedName>
</protein>
<organism evidence="2 3">
    <name type="scientific">Mytilus galloprovincialis</name>
    <name type="common">Mediterranean mussel</name>
    <dbReference type="NCBI Taxonomy" id="29158"/>
    <lineage>
        <taxon>Eukaryota</taxon>
        <taxon>Metazoa</taxon>
        <taxon>Spiralia</taxon>
        <taxon>Lophotrochozoa</taxon>
        <taxon>Mollusca</taxon>
        <taxon>Bivalvia</taxon>
        <taxon>Autobranchia</taxon>
        <taxon>Pteriomorphia</taxon>
        <taxon>Mytilida</taxon>
        <taxon>Mytiloidea</taxon>
        <taxon>Mytilidae</taxon>
        <taxon>Mytilinae</taxon>
        <taxon>Mytilus</taxon>
    </lineage>
</organism>
<gene>
    <name evidence="2" type="ORF">MGAL_10B020721</name>
</gene>
<keyword evidence="3" id="KW-1185">Reference proteome</keyword>
<dbReference type="EMBL" id="UYJE01002157">
    <property type="protein sequence ID" value="VDI08263.1"/>
    <property type="molecule type" value="Genomic_DNA"/>
</dbReference>
<reference evidence="2" key="1">
    <citation type="submission" date="2018-11" db="EMBL/GenBank/DDBJ databases">
        <authorList>
            <person name="Alioto T."/>
            <person name="Alioto T."/>
        </authorList>
    </citation>
    <scope>NUCLEOTIDE SEQUENCE</scope>
</reference>
<feature type="compositionally biased region" description="Low complexity" evidence="1">
    <location>
        <begin position="67"/>
        <end position="87"/>
    </location>
</feature>
<feature type="region of interest" description="Disordered" evidence="1">
    <location>
        <begin position="67"/>
        <end position="104"/>
    </location>
</feature>
<name>A0A8B6CP13_MYTGA</name>
<proteinExistence type="predicted"/>
<dbReference type="AlphaFoldDB" id="A0A8B6CP13"/>